<comment type="caution">
    <text evidence="1">The sequence shown here is derived from an EMBL/GenBank/DDBJ whole genome shotgun (WGS) entry which is preliminary data.</text>
</comment>
<sequence>MKIVFGSFKGLCEIAPLPLCRLVEGNYANGPKCYSRSIDTQTFVIFQPATLALEIVSLIMTVFMIIHIRTKYTAIGRREIALFFYIYVLEIILEIIVVSGVIPTRLPLYRYFVAAHLSVISAAVFCLLLNGFVGFHFVEDGTVLSVWFIRIFSLATGGISFCLSMGTFNSIVLNAKKPVLLWIWIYVVHSAAILLYGVMQIVLVFRTLDDLWPLGNIILGLGFFFLGQVTLNLLSTQICHGASHYIDGLFFACLCSLLSVMMVYKYWDSLTKDDLEFVVTGGRKQWEITDLPDENMSDLFDTSRCLTDFAYNNGTHNTTR</sequence>
<protein>
    <submittedName>
        <fullName evidence="1">Chitin synthase, class 7</fullName>
    </submittedName>
</protein>
<reference evidence="1" key="1">
    <citation type="submission" date="2022-04" db="EMBL/GenBank/DDBJ databases">
        <title>Genome of the entomopathogenic fungus Entomophthora muscae.</title>
        <authorList>
            <person name="Elya C."/>
            <person name="Lovett B.R."/>
            <person name="Lee E."/>
            <person name="Macias A.M."/>
            <person name="Hajek A.E."/>
            <person name="De Bivort B.L."/>
            <person name="Kasson M.T."/>
            <person name="De Fine Licht H.H."/>
            <person name="Stajich J.E."/>
        </authorList>
    </citation>
    <scope>NUCLEOTIDE SEQUENCE</scope>
    <source>
        <strain evidence="1">Berkeley</strain>
    </source>
</reference>
<name>A0ACC2S081_9FUNG</name>
<evidence type="ECO:0000313" key="2">
    <source>
        <dbReference type="Proteomes" id="UP001165960"/>
    </source>
</evidence>
<accession>A0ACC2S081</accession>
<gene>
    <name evidence="1" type="primary">CHS7_3</name>
    <name evidence="1" type="ORF">DSO57_1001133</name>
</gene>
<dbReference type="Proteomes" id="UP001165960">
    <property type="component" value="Unassembled WGS sequence"/>
</dbReference>
<organism evidence="1 2">
    <name type="scientific">Entomophthora muscae</name>
    <dbReference type="NCBI Taxonomy" id="34485"/>
    <lineage>
        <taxon>Eukaryota</taxon>
        <taxon>Fungi</taxon>
        <taxon>Fungi incertae sedis</taxon>
        <taxon>Zoopagomycota</taxon>
        <taxon>Entomophthoromycotina</taxon>
        <taxon>Entomophthoromycetes</taxon>
        <taxon>Entomophthorales</taxon>
        <taxon>Entomophthoraceae</taxon>
        <taxon>Entomophthora</taxon>
    </lineage>
</organism>
<keyword evidence="2" id="KW-1185">Reference proteome</keyword>
<dbReference type="EMBL" id="QTSX02006392">
    <property type="protein sequence ID" value="KAJ9055694.1"/>
    <property type="molecule type" value="Genomic_DNA"/>
</dbReference>
<proteinExistence type="predicted"/>
<evidence type="ECO:0000313" key="1">
    <source>
        <dbReference type="EMBL" id="KAJ9055694.1"/>
    </source>
</evidence>